<keyword evidence="3" id="KW-1185">Reference proteome</keyword>
<dbReference type="AlphaFoldDB" id="A0A7J8GQN0"/>
<dbReference type="EMBL" id="JACASF010000008">
    <property type="protein sequence ID" value="KAF6462276.1"/>
    <property type="molecule type" value="Genomic_DNA"/>
</dbReference>
<gene>
    <name evidence="2" type="ORF">HJG59_011314</name>
</gene>
<evidence type="ECO:0000313" key="2">
    <source>
        <dbReference type="EMBL" id="KAF6462276.1"/>
    </source>
</evidence>
<reference evidence="2 3" key="1">
    <citation type="journal article" date="2020" name="Nature">
        <title>Six reference-quality genomes reveal evolution of bat adaptations.</title>
        <authorList>
            <person name="Jebb D."/>
            <person name="Huang Z."/>
            <person name="Pippel M."/>
            <person name="Hughes G.M."/>
            <person name="Lavrichenko K."/>
            <person name="Devanna P."/>
            <person name="Winkler S."/>
            <person name="Jermiin L.S."/>
            <person name="Skirmuntt E.C."/>
            <person name="Katzourakis A."/>
            <person name="Burkitt-Gray L."/>
            <person name="Ray D.A."/>
            <person name="Sullivan K.A.M."/>
            <person name="Roscito J.G."/>
            <person name="Kirilenko B.M."/>
            <person name="Davalos L.M."/>
            <person name="Corthals A.P."/>
            <person name="Power M.L."/>
            <person name="Jones G."/>
            <person name="Ransome R.D."/>
            <person name="Dechmann D.K.N."/>
            <person name="Locatelli A.G."/>
            <person name="Puechmaille S.J."/>
            <person name="Fedrigo O."/>
            <person name="Jarvis E.D."/>
            <person name="Hiller M."/>
            <person name="Vernes S.C."/>
            <person name="Myers E.W."/>
            <person name="Teeling E.C."/>
        </authorList>
    </citation>
    <scope>NUCLEOTIDE SEQUENCE [LARGE SCALE GENOMIC DNA]</scope>
    <source>
        <strain evidence="2">MMolMol1</strain>
        <tissue evidence="2">Muscle</tissue>
    </source>
</reference>
<proteinExistence type="predicted"/>
<evidence type="ECO:0000313" key="3">
    <source>
        <dbReference type="Proteomes" id="UP000550707"/>
    </source>
</evidence>
<sequence>MNPGDLAECLGQPVTIQQSQRLGILHRSVSSRRPTSGVSGKPRALSEETQPHPPWLTHAPRPSVRPSLGQKASLPSLVYCMTSCQPGHSPGHATKCPAPGLRSPLTLHPMKRFKSGQVGEKILGRRESSQ</sequence>
<feature type="region of interest" description="Disordered" evidence="1">
    <location>
        <begin position="88"/>
        <end position="107"/>
    </location>
</feature>
<dbReference type="InParanoid" id="A0A7J8GQN0"/>
<accession>A0A7J8GQN0</accession>
<organism evidence="2 3">
    <name type="scientific">Molossus molossus</name>
    <name type="common">Pallas' mastiff bat</name>
    <name type="synonym">Vespertilio molossus</name>
    <dbReference type="NCBI Taxonomy" id="27622"/>
    <lineage>
        <taxon>Eukaryota</taxon>
        <taxon>Metazoa</taxon>
        <taxon>Chordata</taxon>
        <taxon>Craniata</taxon>
        <taxon>Vertebrata</taxon>
        <taxon>Euteleostomi</taxon>
        <taxon>Mammalia</taxon>
        <taxon>Eutheria</taxon>
        <taxon>Laurasiatheria</taxon>
        <taxon>Chiroptera</taxon>
        <taxon>Yangochiroptera</taxon>
        <taxon>Molossidae</taxon>
        <taxon>Molossus</taxon>
    </lineage>
</organism>
<comment type="caution">
    <text evidence="2">The sequence shown here is derived from an EMBL/GenBank/DDBJ whole genome shotgun (WGS) entry which is preliminary data.</text>
</comment>
<protein>
    <submittedName>
        <fullName evidence="2">Uncharacterized protein</fullName>
    </submittedName>
</protein>
<feature type="region of interest" description="Disordered" evidence="1">
    <location>
        <begin position="21"/>
        <end position="69"/>
    </location>
</feature>
<evidence type="ECO:0000256" key="1">
    <source>
        <dbReference type="SAM" id="MobiDB-lite"/>
    </source>
</evidence>
<name>A0A7J8GQN0_MOLMO</name>
<dbReference type="Proteomes" id="UP000550707">
    <property type="component" value="Unassembled WGS sequence"/>
</dbReference>